<dbReference type="Gene3D" id="3.30.60.90">
    <property type="match status" value="2"/>
</dbReference>
<dbReference type="AlphaFoldDB" id="A0A2I0JLK8"/>
<dbReference type="PANTHER" id="PTHR46288">
    <property type="entry name" value="PHORBOL-ESTER/DAG-TYPE DOMAIN-CONTAINING PROTEIN"/>
    <property type="match status" value="1"/>
</dbReference>
<dbReference type="InterPro" id="IPR001965">
    <property type="entry name" value="Znf_PHD"/>
</dbReference>
<organism evidence="1 2">
    <name type="scientific">Punica granatum</name>
    <name type="common">Pomegranate</name>
    <dbReference type="NCBI Taxonomy" id="22663"/>
    <lineage>
        <taxon>Eukaryota</taxon>
        <taxon>Viridiplantae</taxon>
        <taxon>Streptophyta</taxon>
        <taxon>Embryophyta</taxon>
        <taxon>Tracheophyta</taxon>
        <taxon>Spermatophyta</taxon>
        <taxon>Magnoliopsida</taxon>
        <taxon>eudicotyledons</taxon>
        <taxon>Gunneridae</taxon>
        <taxon>Pentapetalae</taxon>
        <taxon>rosids</taxon>
        <taxon>malvids</taxon>
        <taxon>Myrtales</taxon>
        <taxon>Lythraceae</taxon>
        <taxon>Punica</taxon>
    </lineage>
</organism>
<accession>A0A2I0JLK8</accession>
<dbReference type="GO" id="GO:0008270">
    <property type="term" value="F:zinc ion binding"/>
    <property type="evidence" value="ECO:0007669"/>
    <property type="project" value="UniProtKB-KW"/>
</dbReference>
<dbReference type="PROSITE" id="PS50081">
    <property type="entry name" value="ZF_DAG_PE_2"/>
    <property type="match status" value="1"/>
</dbReference>
<dbReference type="SUPFAM" id="SSF57889">
    <property type="entry name" value="Cysteine-rich domain"/>
    <property type="match status" value="5"/>
</dbReference>
<dbReference type="OrthoDB" id="1884766at2759"/>
<proteinExistence type="predicted"/>
<evidence type="ECO:0000313" key="2">
    <source>
        <dbReference type="Proteomes" id="UP000233551"/>
    </source>
</evidence>
<dbReference type="GeneID" id="116201541"/>
<reference evidence="1 2" key="1">
    <citation type="submission" date="2017-11" db="EMBL/GenBank/DDBJ databases">
        <title>De-novo sequencing of pomegranate (Punica granatum L.) genome.</title>
        <authorList>
            <person name="Akparov Z."/>
            <person name="Amiraslanov A."/>
            <person name="Hajiyeva S."/>
            <person name="Abbasov M."/>
            <person name="Kaur K."/>
            <person name="Hamwieh A."/>
            <person name="Solovyev V."/>
            <person name="Salamov A."/>
            <person name="Braich B."/>
            <person name="Kosarev P."/>
            <person name="Mahmoud A."/>
            <person name="Hajiyev E."/>
            <person name="Babayeva S."/>
            <person name="Izzatullayeva V."/>
            <person name="Mammadov A."/>
            <person name="Mammadov A."/>
            <person name="Sharifova S."/>
            <person name="Ojaghi J."/>
            <person name="Eynullazada K."/>
            <person name="Bayramov B."/>
            <person name="Abdulazimova A."/>
            <person name="Shahmuradov I."/>
        </authorList>
    </citation>
    <scope>NUCLEOTIDE SEQUENCE [LARGE SCALE GENOMIC DNA]</scope>
    <source>
        <strain evidence="2">cv. AG2017</strain>
        <tissue evidence="1">Leaf</tissue>
    </source>
</reference>
<sequence>MEILHFSHEHPLVLDRIENGSEMCNLCSKTIHRLAFACSDCGFLLHKSCAKLPREMGSHPLHPQHPLVLVPSHPDSSEPFKCSLCEKTCSGFVFRCSNCDYSVGVDCFLRTQPYPDLPSRQKTRKIHHLSHQHGLLLRYYGEKNSMRQSCRGCEMPASGPTYYCPECPQFALHKSCSESPQQIQHPFHPLHPLILHTKSPYPSENLYCDACRKTIRNGFAFHCSNCKFDLDVACISRMPTLRHKKHDQHPLAFFEDMGVEVTCNVCGKKCREYIYRCTACNFNAHCTCLPFASTVKHKKHQHSLFLKDSVVKGDSGWFPCEVCKKRITPKHRVYYCEDCSYGVHIECVDSEDHLDPHMAKMLEDFTKVQAEADALAVELKLEEQAISAKLQNFFGKYSSMLNKQSELKEKLKKGI</sequence>
<dbReference type="InterPro" id="IPR043145">
    <property type="entry name" value="Znf_ZZ_sf"/>
</dbReference>
<dbReference type="STRING" id="22663.A0A2I0JLK8"/>
<dbReference type="Proteomes" id="UP000233551">
    <property type="component" value="Unassembled WGS sequence"/>
</dbReference>
<protein>
    <submittedName>
        <fullName evidence="1">Uncharacterized protein</fullName>
    </submittedName>
</protein>
<dbReference type="PANTHER" id="PTHR46288:SF80">
    <property type="entry name" value="CYSTEINE_HISTIDINE-RICH C1 DOMAIN FAMILY PROTEIN"/>
    <property type="match status" value="1"/>
</dbReference>
<dbReference type="InterPro" id="IPR002219">
    <property type="entry name" value="PKC_DAG/PE"/>
</dbReference>
<comment type="caution">
    <text evidence="1">The sequence shown here is derived from an EMBL/GenBank/DDBJ whole genome shotgun (WGS) entry which is preliminary data.</text>
</comment>
<gene>
    <name evidence="1" type="ORF">CRG98_022464</name>
</gene>
<evidence type="ECO:0000313" key="1">
    <source>
        <dbReference type="EMBL" id="PKI57174.1"/>
    </source>
</evidence>
<name>A0A2I0JLK8_PUNGR</name>
<dbReference type="Pfam" id="PF03107">
    <property type="entry name" value="C1_2"/>
    <property type="match status" value="6"/>
</dbReference>
<keyword evidence="2" id="KW-1185">Reference proteome</keyword>
<dbReference type="InterPro" id="IPR004146">
    <property type="entry name" value="DC1"/>
</dbReference>
<dbReference type="SMART" id="SM00109">
    <property type="entry name" value="C1"/>
    <property type="match status" value="5"/>
</dbReference>
<dbReference type="Gene3D" id="3.30.60.20">
    <property type="match status" value="1"/>
</dbReference>
<dbReference type="EMBL" id="PGOL01001531">
    <property type="protein sequence ID" value="PKI57174.1"/>
    <property type="molecule type" value="Genomic_DNA"/>
</dbReference>
<dbReference type="InterPro" id="IPR046349">
    <property type="entry name" value="C1-like_sf"/>
</dbReference>
<dbReference type="SMART" id="SM00249">
    <property type="entry name" value="PHD"/>
    <property type="match status" value="3"/>
</dbReference>